<keyword evidence="1" id="KW-0479">Metal-binding</keyword>
<evidence type="ECO:0000256" key="3">
    <source>
        <dbReference type="ARBA" id="ARBA00022833"/>
    </source>
</evidence>
<dbReference type="Proteomes" id="UP000277204">
    <property type="component" value="Unassembled WGS sequence"/>
</dbReference>
<dbReference type="Gene3D" id="3.30.160.60">
    <property type="entry name" value="Classic Zinc Finger"/>
    <property type="match status" value="1"/>
</dbReference>
<feature type="region of interest" description="Disordered" evidence="4">
    <location>
        <begin position="1"/>
        <end position="26"/>
    </location>
</feature>
<dbReference type="FunFam" id="3.30.160.60:FF:000446">
    <property type="entry name" value="Zinc finger protein"/>
    <property type="match status" value="1"/>
</dbReference>
<dbReference type="STRING" id="48269.A0A183N760"/>
<evidence type="ECO:0000256" key="1">
    <source>
        <dbReference type="ARBA" id="ARBA00022723"/>
    </source>
</evidence>
<evidence type="ECO:0000256" key="4">
    <source>
        <dbReference type="SAM" id="MobiDB-lite"/>
    </source>
</evidence>
<reference evidence="5 6" key="1">
    <citation type="submission" date="2018-11" db="EMBL/GenBank/DDBJ databases">
        <authorList>
            <consortium name="Pathogen Informatics"/>
        </authorList>
    </citation>
    <scope>NUCLEOTIDE SEQUENCE [LARGE SCALE GENOMIC DNA]</scope>
    <source>
        <strain evidence="5 6">Zambia</strain>
    </source>
</reference>
<evidence type="ECO:0000313" key="5">
    <source>
        <dbReference type="EMBL" id="VDP50063.1"/>
    </source>
</evidence>
<dbReference type="PROSITE" id="PS00028">
    <property type="entry name" value="ZINC_FINGER_C2H2_1"/>
    <property type="match status" value="1"/>
</dbReference>
<feature type="compositionally biased region" description="Polar residues" evidence="4">
    <location>
        <begin position="1"/>
        <end position="10"/>
    </location>
</feature>
<accession>A0A183N760</accession>
<name>A0A183N760_9TREM</name>
<dbReference type="AlphaFoldDB" id="A0A183N760"/>
<evidence type="ECO:0000313" key="6">
    <source>
        <dbReference type="Proteomes" id="UP000277204"/>
    </source>
</evidence>
<dbReference type="InterPro" id="IPR036236">
    <property type="entry name" value="Znf_C2H2_sf"/>
</dbReference>
<organism evidence="5 6">
    <name type="scientific">Schistosoma margrebowiei</name>
    <dbReference type="NCBI Taxonomy" id="48269"/>
    <lineage>
        <taxon>Eukaryota</taxon>
        <taxon>Metazoa</taxon>
        <taxon>Spiralia</taxon>
        <taxon>Lophotrochozoa</taxon>
        <taxon>Platyhelminthes</taxon>
        <taxon>Trematoda</taxon>
        <taxon>Digenea</taxon>
        <taxon>Strigeidida</taxon>
        <taxon>Schistosomatoidea</taxon>
        <taxon>Schistosomatidae</taxon>
        <taxon>Schistosoma</taxon>
    </lineage>
</organism>
<keyword evidence="6" id="KW-1185">Reference proteome</keyword>
<keyword evidence="3" id="KW-0862">Zinc</keyword>
<evidence type="ECO:0000256" key="2">
    <source>
        <dbReference type="ARBA" id="ARBA00022771"/>
    </source>
</evidence>
<sequence>MSEESGTNDRYMSYSPEDNYPSTSNSNSDGMSVLCTIILPHLFALFYSITLSSDLGNENNHTNHHPDEISYKVETSSSSPLGSFINVTRELPKPRKQRVPNSAMDEATLIALRPFKCDECGKRLEKARTLRLHKLSVHEGKLKKNVFQKFDILTFFPE</sequence>
<protein>
    <submittedName>
        <fullName evidence="5">Uncharacterized protein</fullName>
    </submittedName>
</protein>
<dbReference type="PROSITE" id="PS50157">
    <property type="entry name" value="ZINC_FINGER_C2H2_2"/>
    <property type="match status" value="1"/>
</dbReference>
<dbReference type="InterPro" id="IPR013087">
    <property type="entry name" value="Znf_C2H2_type"/>
</dbReference>
<dbReference type="EMBL" id="UZAI01020176">
    <property type="protein sequence ID" value="VDP50063.1"/>
    <property type="molecule type" value="Genomic_DNA"/>
</dbReference>
<proteinExistence type="predicted"/>
<dbReference type="SUPFAM" id="SSF57667">
    <property type="entry name" value="beta-beta-alpha zinc fingers"/>
    <property type="match status" value="1"/>
</dbReference>
<keyword evidence="2" id="KW-0863">Zinc-finger</keyword>
<dbReference type="GO" id="GO:0008270">
    <property type="term" value="F:zinc ion binding"/>
    <property type="evidence" value="ECO:0007669"/>
    <property type="project" value="UniProtKB-KW"/>
</dbReference>
<gene>
    <name evidence="5" type="ORF">SMRZ_LOCUS24135</name>
</gene>